<evidence type="ECO:0000256" key="1">
    <source>
        <dbReference type="ARBA" id="ARBA00008635"/>
    </source>
</evidence>
<comment type="caution">
    <text evidence="4">The sequence shown here is derived from an EMBL/GenBank/DDBJ whole genome shotgun (WGS) entry which is preliminary data.</text>
</comment>
<comment type="similarity">
    <text evidence="1">Belongs to the DinB family.</text>
</comment>
<feature type="binding site" evidence="3">
    <location>
        <position position="144"/>
    </location>
    <ligand>
        <name>a divalent metal cation</name>
        <dbReference type="ChEBI" id="CHEBI:60240"/>
    </ligand>
</feature>
<dbReference type="SUPFAM" id="SSF109854">
    <property type="entry name" value="DinB/YfiT-like putative metalloenzymes"/>
    <property type="match status" value="1"/>
</dbReference>
<evidence type="ECO:0000256" key="3">
    <source>
        <dbReference type="PIRSR" id="PIRSR607837-1"/>
    </source>
</evidence>
<proteinExistence type="inferred from homology"/>
<accession>A0A4S8HQA9</accession>
<evidence type="ECO:0000256" key="2">
    <source>
        <dbReference type="ARBA" id="ARBA00022723"/>
    </source>
</evidence>
<dbReference type="AlphaFoldDB" id="A0A4S8HQA9"/>
<organism evidence="4 5">
    <name type="scientific">Niastella caeni</name>
    <dbReference type="NCBI Taxonomy" id="2569763"/>
    <lineage>
        <taxon>Bacteria</taxon>
        <taxon>Pseudomonadati</taxon>
        <taxon>Bacteroidota</taxon>
        <taxon>Chitinophagia</taxon>
        <taxon>Chitinophagales</taxon>
        <taxon>Chitinophagaceae</taxon>
        <taxon>Niastella</taxon>
    </lineage>
</organism>
<keyword evidence="5" id="KW-1185">Reference proteome</keyword>
<sequence length="166" mass="18880">MMSTKELTPSATASVFTPEQLLRHWQGHRGLTRKMIEAFPEDKLFTHSIGGMRPFSDLVYEILGMAAPCLQGIATEKWQKWADAAKVNTKAELLALWDEATAQINEIFPTIPTQRFQEQTVAFGQWPGTCISILFYAIDNEIHHRGQAYVYLRSLGIEPPAFWDRP</sequence>
<reference evidence="4 5" key="1">
    <citation type="submission" date="2019-04" db="EMBL/GenBank/DDBJ databases">
        <title>Niastella caeni sp. nov., isolated from activated sludge.</title>
        <authorList>
            <person name="Sheng M."/>
        </authorList>
    </citation>
    <scope>NUCLEOTIDE SEQUENCE [LARGE SCALE GENOMIC DNA]</scope>
    <source>
        <strain evidence="4 5">HX-2-15</strain>
    </source>
</reference>
<gene>
    <name evidence="4" type="ORF">FAM09_18930</name>
</gene>
<dbReference type="Pfam" id="PF05163">
    <property type="entry name" value="DinB"/>
    <property type="match status" value="1"/>
</dbReference>
<dbReference type="Gene3D" id="1.20.120.450">
    <property type="entry name" value="dinb family like domain"/>
    <property type="match status" value="1"/>
</dbReference>
<dbReference type="EMBL" id="STFF01000005">
    <property type="protein sequence ID" value="THU37031.1"/>
    <property type="molecule type" value="Genomic_DNA"/>
</dbReference>
<protein>
    <submittedName>
        <fullName evidence="4">Damage-inducible protein DinB</fullName>
    </submittedName>
</protein>
<dbReference type="Proteomes" id="UP000306918">
    <property type="component" value="Unassembled WGS sequence"/>
</dbReference>
<evidence type="ECO:0000313" key="5">
    <source>
        <dbReference type="Proteomes" id="UP000306918"/>
    </source>
</evidence>
<evidence type="ECO:0000313" key="4">
    <source>
        <dbReference type="EMBL" id="THU37031.1"/>
    </source>
</evidence>
<dbReference type="InterPro" id="IPR034660">
    <property type="entry name" value="DinB/YfiT-like"/>
</dbReference>
<dbReference type="InterPro" id="IPR007837">
    <property type="entry name" value="DinB"/>
</dbReference>
<dbReference type="GO" id="GO:0046872">
    <property type="term" value="F:metal ion binding"/>
    <property type="evidence" value="ECO:0007669"/>
    <property type="project" value="UniProtKB-KW"/>
</dbReference>
<name>A0A4S8HQA9_9BACT</name>
<keyword evidence="2 3" id="KW-0479">Metal-binding</keyword>
<dbReference type="OrthoDB" id="119432at2"/>